<dbReference type="Proteomes" id="UP000008152">
    <property type="component" value="Chromosome I"/>
</dbReference>
<reference evidence="1 2" key="1">
    <citation type="submission" date="2007-08" db="EMBL/GenBank/DDBJ databases">
        <authorList>
            <consortium name="The Vibrio harveyi Genome Sequencing Project"/>
            <person name="Bassler B."/>
            <person name="Clifton S.W."/>
            <person name="Fulton L."/>
            <person name="Delehaunty K."/>
            <person name="Fronick C."/>
            <person name="Harrison M."/>
            <person name="Markivic C."/>
            <person name="Fulton R."/>
            <person name="Tin-Wollam A.-M."/>
            <person name="Shah N."/>
            <person name="Pepin K."/>
            <person name="Nash W."/>
            <person name="Thiruvilangam P."/>
            <person name="Bhonagiri V."/>
            <person name="Waters C."/>
            <person name="Tu K.C."/>
            <person name="Irgon J."/>
            <person name="Wilson R.K."/>
        </authorList>
    </citation>
    <scope>NUCLEOTIDE SEQUENCE [LARGE SCALE GENOMIC DNA]</scope>
    <source>
        <strain evidence="2">ATCC BAA-1116 / BB120</strain>
    </source>
</reference>
<dbReference type="AlphaFoldDB" id="A7MTK3"/>
<sequence>MRVLWSAYDRTIKQTLNKLKLNYSYQKSYIAKVSKEKELLFLGKQILM</sequence>
<evidence type="ECO:0000313" key="1">
    <source>
        <dbReference type="EMBL" id="ABU70618.1"/>
    </source>
</evidence>
<name>A7MTK3_VIBC1</name>
<dbReference type="PATRIC" id="fig|338187.36.peg.1567"/>
<evidence type="ECO:0000313" key="2">
    <source>
        <dbReference type="Proteomes" id="UP000008152"/>
    </source>
</evidence>
<organism evidence="1 2">
    <name type="scientific">Vibrio campbellii (strain ATCC BAA-1116)</name>
    <dbReference type="NCBI Taxonomy" id="2902295"/>
    <lineage>
        <taxon>Bacteria</taxon>
        <taxon>Pseudomonadati</taxon>
        <taxon>Pseudomonadota</taxon>
        <taxon>Gammaproteobacteria</taxon>
        <taxon>Vibrionales</taxon>
        <taxon>Vibrionaceae</taxon>
        <taxon>Vibrio</taxon>
    </lineage>
</organism>
<proteinExistence type="predicted"/>
<accession>A7MTK3</accession>
<gene>
    <name evidence="1" type="ordered locus">VIBHAR_01649</name>
</gene>
<protein>
    <submittedName>
        <fullName evidence="1">Uncharacterized protein</fullName>
    </submittedName>
</protein>
<dbReference type="KEGG" id="vha:VIBHAR_01649"/>
<dbReference type="EMBL" id="CP000789">
    <property type="protein sequence ID" value="ABU70618.1"/>
    <property type="molecule type" value="Genomic_DNA"/>
</dbReference>